<reference evidence="7" key="1">
    <citation type="submission" date="2023-07" db="EMBL/GenBank/DDBJ databases">
        <title>Genome content predicts the carbon catabolic preferences of heterotrophic bacteria.</title>
        <authorList>
            <person name="Gralka M."/>
        </authorList>
    </citation>
    <scope>NUCLEOTIDE SEQUENCE</scope>
    <source>
        <strain evidence="7">I2M16</strain>
    </source>
</reference>
<dbReference type="InterPro" id="IPR012556">
    <property type="entry name" value="Entericidin"/>
</dbReference>
<evidence type="ECO:0000256" key="5">
    <source>
        <dbReference type="ARBA" id="ARBA00023139"/>
    </source>
</evidence>
<comment type="caution">
    <text evidence="7">The sequence shown here is derived from an EMBL/GenBank/DDBJ whole genome shotgun (WGS) entry which is preliminary data.</text>
</comment>
<dbReference type="AlphaFoldDB" id="A0AAW7XJZ9"/>
<keyword evidence="5" id="KW-0564">Palmitate</keyword>
<dbReference type="Pfam" id="PF08085">
    <property type="entry name" value="Entericidin"/>
    <property type="match status" value="1"/>
</dbReference>
<dbReference type="GO" id="GO:0016020">
    <property type="term" value="C:membrane"/>
    <property type="evidence" value="ECO:0007669"/>
    <property type="project" value="InterPro"/>
</dbReference>
<dbReference type="RefSeq" id="WP_075171634.1">
    <property type="nucleotide sequence ID" value="NZ_CP041336.1"/>
</dbReference>
<name>A0AAW7XJZ9_9GAMM</name>
<keyword evidence="3" id="KW-0732">Signal</keyword>
<dbReference type="PROSITE" id="PS51257">
    <property type="entry name" value="PROKAR_LIPOPROTEIN"/>
    <property type="match status" value="1"/>
</dbReference>
<dbReference type="GO" id="GO:0009636">
    <property type="term" value="P:response to toxic substance"/>
    <property type="evidence" value="ECO:0007669"/>
    <property type="project" value="InterPro"/>
</dbReference>
<protein>
    <submittedName>
        <fullName evidence="7">Entericidin A/B family lipoprotein</fullName>
    </submittedName>
</protein>
<evidence type="ECO:0000256" key="3">
    <source>
        <dbReference type="ARBA" id="ARBA00022729"/>
    </source>
</evidence>
<keyword evidence="6 7" id="KW-0449">Lipoprotein</keyword>
<sequence length="45" mass="4600">MRKVLTAIVASVFVVSLYGCSTVEGMGKDIQKGGQAIEGAAKKAS</sequence>
<gene>
    <name evidence="7" type="ORF">Q4490_13410</name>
</gene>
<evidence type="ECO:0000313" key="8">
    <source>
        <dbReference type="Proteomes" id="UP001169862"/>
    </source>
</evidence>
<organism evidence="7 8">
    <name type="scientific">Neptunomonas phycophila</name>
    <dbReference type="NCBI Taxonomy" id="1572645"/>
    <lineage>
        <taxon>Bacteria</taxon>
        <taxon>Pseudomonadati</taxon>
        <taxon>Pseudomonadota</taxon>
        <taxon>Gammaproteobacteria</taxon>
        <taxon>Oceanospirillales</taxon>
        <taxon>Oceanospirillaceae</taxon>
        <taxon>Neptunomonas</taxon>
    </lineage>
</organism>
<dbReference type="GeneID" id="89455624"/>
<keyword evidence="2" id="KW-1003">Cell membrane</keyword>
<comment type="similarity">
    <text evidence="1">Belongs to the EcnA/EcnB lipoprotein family.</text>
</comment>
<evidence type="ECO:0000256" key="2">
    <source>
        <dbReference type="ARBA" id="ARBA00022475"/>
    </source>
</evidence>
<evidence type="ECO:0000313" key="7">
    <source>
        <dbReference type="EMBL" id="MDO6454566.1"/>
    </source>
</evidence>
<evidence type="ECO:0000256" key="1">
    <source>
        <dbReference type="ARBA" id="ARBA00010296"/>
    </source>
</evidence>
<evidence type="ECO:0000256" key="4">
    <source>
        <dbReference type="ARBA" id="ARBA00023136"/>
    </source>
</evidence>
<proteinExistence type="inferred from homology"/>
<keyword evidence="4" id="KW-0472">Membrane</keyword>
<dbReference type="EMBL" id="JAUOPG010000009">
    <property type="protein sequence ID" value="MDO6454566.1"/>
    <property type="molecule type" value="Genomic_DNA"/>
</dbReference>
<evidence type="ECO:0000256" key="6">
    <source>
        <dbReference type="ARBA" id="ARBA00023288"/>
    </source>
</evidence>
<accession>A0AAW7XJZ9</accession>
<dbReference type="Proteomes" id="UP001169862">
    <property type="component" value="Unassembled WGS sequence"/>
</dbReference>